<keyword evidence="4" id="KW-1185">Reference proteome</keyword>
<feature type="non-terminal residue" evidence="3">
    <location>
        <position position="1"/>
    </location>
</feature>
<evidence type="ECO:0000313" key="4">
    <source>
        <dbReference type="Proteomes" id="UP000258309"/>
    </source>
</evidence>
<dbReference type="PANTHER" id="PTHR38795:SF1">
    <property type="entry name" value="DUF6604 DOMAIN-CONTAINING PROTEIN"/>
    <property type="match status" value="1"/>
</dbReference>
<dbReference type="STRING" id="5539.A0A3E2GS13"/>
<gene>
    <name evidence="3" type="ORF">B7463_g12346</name>
</gene>
<evidence type="ECO:0000256" key="1">
    <source>
        <dbReference type="SAM" id="MobiDB-lite"/>
    </source>
</evidence>
<dbReference type="Pfam" id="PF20253">
    <property type="entry name" value="DUF6604"/>
    <property type="match status" value="1"/>
</dbReference>
<dbReference type="InterPro" id="IPR046539">
    <property type="entry name" value="DUF6604"/>
</dbReference>
<dbReference type="OrthoDB" id="5339038at2759"/>
<evidence type="ECO:0000259" key="2">
    <source>
        <dbReference type="Pfam" id="PF20253"/>
    </source>
</evidence>
<name>A0A3E2GS13_SCYLI</name>
<feature type="compositionally biased region" description="Polar residues" evidence="1">
    <location>
        <begin position="1"/>
        <end position="10"/>
    </location>
</feature>
<evidence type="ECO:0000313" key="3">
    <source>
        <dbReference type="EMBL" id="RFU23991.1"/>
    </source>
</evidence>
<dbReference type="OMA" id="EARTTTH"/>
<feature type="region of interest" description="Disordered" evidence="1">
    <location>
        <begin position="148"/>
        <end position="219"/>
    </location>
</feature>
<dbReference type="EMBL" id="NCSJ02000536">
    <property type="protein sequence ID" value="RFU23991.1"/>
    <property type="molecule type" value="Genomic_DNA"/>
</dbReference>
<feature type="compositionally biased region" description="Acidic residues" evidence="1">
    <location>
        <begin position="155"/>
        <end position="172"/>
    </location>
</feature>
<feature type="non-terminal residue" evidence="3">
    <location>
        <position position="385"/>
    </location>
</feature>
<feature type="region of interest" description="Disordered" evidence="1">
    <location>
        <begin position="1"/>
        <end position="25"/>
    </location>
</feature>
<protein>
    <recommendedName>
        <fullName evidence="2">DUF6604 domain-containing protein</fullName>
    </recommendedName>
</protein>
<dbReference type="Proteomes" id="UP000258309">
    <property type="component" value="Unassembled WGS sequence"/>
</dbReference>
<accession>A0A3E2GS13</accession>
<organism evidence="3 4">
    <name type="scientific">Scytalidium lignicola</name>
    <name type="common">Hyphomycete</name>
    <dbReference type="NCBI Taxonomy" id="5539"/>
    <lineage>
        <taxon>Eukaryota</taxon>
        <taxon>Fungi</taxon>
        <taxon>Dikarya</taxon>
        <taxon>Ascomycota</taxon>
        <taxon>Pezizomycotina</taxon>
        <taxon>Leotiomycetes</taxon>
        <taxon>Leotiomycetes incertae sedis</taxon>
        <taxon>Scytalidium</taxon>
    </lineage>
</organism>
<dbReference type="AlphaFoldDB" id="A0A3E2GS13"/>
<feature type="compositionally biased region" description="Basic residues" evidence="1">
    <location>
        <begin position="185"/>
        <end position="207"/>
    </location>
</feature>
<reference evidence="3 4" key="1">
    <citation type="submission" date="2018-05" db="EMBL/GenBank/DDBJ databases">
        <title>Draft genome sequence of Scytalidium lignicola DSM 105466, a ubiquitous saprotrophic fungus.</title>
        <authorList>
            <person name="Buettner E."/>
            <person name="Gebauer A.M."/>
            <person name="Hofrichter M."/>
            <person name="Liers C."/>
            <person name="Kellner H."/>
        </authorList>
    </citation>
    <scope>NUCLEOTIDE SEQUENCE [LARGE SCALE GENOMIC DNA]</scope>
    <source>
        <strain evidence="3 4">DSM 105466</strain>
    </source>
</reference>
<sequence length="385" mass="42145">MIHASNNILNSLPSPRPPTSATSAVTANTTGQIHASALVPTANLIAKYVSPIPSTIYRLFQSVIEARTTTHEAFQRMAASKPDPEIEKNNASHKRFIDTLTEAFEALGGKTWAQNARTGGHHEEEENLDVTTFANKFAALSISGFSDLHDIKDDSESDGDGDGDEDEEDGEVVDGMTSSSAGPKQRARRSTQKGKKGKGKRGKKGKGKWTPEAAVGPETTLDDVPLESYQIIEDETGLVTDYLMAVYSLVQQWTELRGHLQGLWRDVAYGDLNSSVAGALSNIAIAMIKQTESAIFVDFLEHESYETVFNTITRGNVEKAQGMFAVTLYEIEPGSGSARPIQEVDVDVEEQLLLHTYTDLFDFITDFQKTRSGKPTKPMLSEIRD</sequence>
<proteinExistence type="predicted"/>
<comment type="caution">
    <text evidence="3">The sequence shown here is derived from an EMBL/GenBank/DDBJ whole genome shotgun (WGS) entry which is preliminary data.</text>
</comment>
<feature type="domain" description="DUF6604" evidence="2">
    <location>
        <begin position="11"/>
        <end position="296"/>
    </location>
</feature>
<dbReference type="PANTHER" id="PTHR38795">
    <property type="entry name" value="DUF6604 DOMAIN-CONTAINING PROTEIN"/>
    <property type="match status" value="1"/>
</dbReference>